<evidence type="ECO:0000256" key="5">
    <source>
        <dbReference type="SAM" id="SignalP"/>
    </source>
</evidence>
<dbReference type="InterPro" id="IPR001534">
    <property type="entry name" value="Transthyretin-like"/>
</dbReference>
<proteinExistence type="inferred from homology"/>
<dbReference type="GO" id="GO:0005576">
    <property type="term" value="C:extracellular region"/>
    <property type="evidence" value="ECO:0007669"/>
    <property type="project" value="UniProtKB-SubCell"/>
</dbReference>
<gene>
    <name evidence="6" type="ORF">HPLM_LOCUS12381</name>
</gene>
<dbReference type="InterPro" id="IPR038479">
    <property type="entry name" value="Transthyretin-like_sf"/>
</dbReference>
<feature type="signal peptide" evidence="5">
    <location>
        <begin position="1"/>
        <end position="18"/>
    </location>
</feature>
<protein>
    <submittedName>
        <fullName evidence="8">Transthyretin-like family protein</fullName>
    </submittedName>
</protein>
<keyword evidence="4 5" id="KW-0732">Signal</keyword>
<evidence type="ECO:0000313" key="6">
    <source>
        <dbReference type="EMBL" id="VDO45509.1"/>
    </source>
</evidence>
<dbReference type="OMA" id="PCQKRIT"/>
<reference evidence="8" key="1">
    <citation type="submission" date="2017-02" db="UniProtKB">
        <authorList>
            <consortium name="WormBaseParasite"/>
        </authorList>
    </citation>
    <scope>IDENTIFICATION</scope>
</reference>
<dbReference type="OrthoDB" id="5830490at2759"/>
<accession>A0A0N4WMF7</accession>
<evidence type="ECO:0000256" key="1">
    <source>
        <dbReference type="ARBA" id="ARBA00004613"/>
    </source>
</evidence>
<dbReference type="Proteomes" id="UP000268014">
    <property type="component" value="Unassembled WGS sequence"/>
</dbReference>
<evidence type="ECO:0000313" key="7">
    <source>
        <dbReference type="Proteomes" id="UP000268014"/>
    </source>
</evidence>
<dbReference type="WBParaSite" id="HPLM_0001238901-mRNA-1">
    <property type="protein sequence ID" value="HPLM_0001238901-mRNA-1"/>
    <property type="gene ID" value="HPLM_0001238901"/>
</dbReference>
<reference evidence="6 7" key="2">
    <citation type="submission" date="2018-11" db="EMBL/GenBank/DDBJ databases">
        <authorList>
            <consortium name="Pathogen Informatics"/>
        </authorList>
    </citation>
    <scope>NUCLEOTIDE SEQUENCE [LARGE SCALE GENOMIC DNA]</scope>
    <source>
        <strain evidence="6 7">MHpl1</strain>
    </source>
</reference>
<dbReference type="EMBL" id="UZAF01017848">
    <property type="protein sequence ID" value="VDO45509.1"/>
    <property type="molecule type" value="Genomic_DNA"/>
</dbReference>
<evidence type="ECO:0000256" key="3">
    <source>
        <dbReference type="ARBA" id="ARBA00022525"/>
    </source>
</evidence>
<sequence>MHFLTKLLLCALIGFSFAFRKQGVAVKGRLMCGGIPLRNAKVKIYDLDRNPGDSDDLLDENFTDKDGRFALTGTTRELTDIEPVLYIYHDCEDGIRPCQKRITVDVPKRFIHRGRPTDWMDVGTMELSMTYPNQDRSCDN</sequence>
<keyword evidence="3" id="KW-0964">Secreted</keyword>
<keyword evidence="7" id="KW-1185">Reference proteome</keyword>
<dbReference type="PANTHER" id="PTHR21700:SF56">
    <property type="entry name" value="TRANSTHYRETIN-LIKE FAMILY PROTEIN"/>
    <property type="match status" value="1"/>
</dbReference>
<dbReference type="AlphaFoldDB" id="A0A0N4WMF7"/>
<evidence type="ECO:0000313" key="8">
    <source>
        <dbReference type="WBParaSite" id="HPLM_0001238901-mRNA-1"/>
    </source>
</evidence>
<dbReference type="Pfam" id="PF01060">
    <property type="entry name" value="TTR-52"/>
    <property type="match status" value="1"/>
</dbReference>
<comment type="similarity">
    <text evidence="2">Belongs to the nematode transthyretin-like family.</text>
</comment>
<dbReference type="Gene3D" id="2.60.40.3330">
    <property type="match status" value="1"/>
</dbReference>
<organism evidence="8">
    <name type="scientific">Haemonchus placei</name>
    <name type="common">Barber's pole worm</name>
    <dbReference type="NCBI Taxonomy" id="6290"/>
    <lineage>
        <taxon>Eukaryota</taxon>
        <taxon>Metazoa</taxon>
        <taxon>Ecdysozoa</taxon>
        <taxon>Nematoda</taxon>
        <taxon>Chromadorea</taxon>
        <taxon>Rhabditida</taxon>
        <taxon>Rhabditina</taxon>
        <taxon>Rhabditomorpha</taxon>
        <taxon>Strongyloidea</taxon>
        <taxon>Trichostrongylidae</taxon>
        <taxon>Haemonchus</taxon>
    </lineage>
</organism>
<comment type="subcellular location">
    <subcellularLocation>
        <location evidence="1">Secreted</location>
    </subcellularLocation>
</comment>
<dbReference type="PANTHER" id="PTHR21700">
    <property type="entry name" value="TRANSTHYRETIN-LIKE FAMILY PROTEIN-RELATED"/>
    <property type="match status" value="1"/>
</dbReference>
<dbReference type="GO" id="GO:0009986">
    <property type="term" value="C:cell surface"/>
    <property type="evidence" value="ECO:0007669"/>
    <property type="project" value="InterPro"/>
</dbReference>
<feature type="chain" id="PRO_5043123845" evidence="5">
    <location>
        <begin position="19"/>
        <end position="140"/>
    </location>
</feature>
<evidence type="ECO:0000256" key="4">
    <source>
        <dbReference type="ARBA" id="ARBA00022729"/>
    </source>
</evidence>
<name>A0A0N4WMF7_HAEPC</name>
<evidence type="ECO:0000256" key="2">
    <source>
        <dbReference type="ARBA" id="ARBA00010112"/>
    </source>
</evidence>